<keyword evidence="2" id="KW-1185">Reference proteome</keyword>
<proteinExistence type="predicted"/>
<sequence>MVLAAAVSPVLALFSGCPRSAWKKAADDSLVPQYECARSSWFSDTGPPRAKRQMCAPTGSRSSFRARFQPFSPAGQHTGTQDAGSAASFDNMYQIMAKIMLIESDPIVQYDMTRRTPFQEARASLYKILRSLR</sequence>
<gene>
    <name evidence="1" type="ORF">B0T22DRAFT_443002</name>
</gene>
<dbReference type="EMBL" id="JAULSO010000003">
    <property type="protein sequence ID" value="KAK3685876.1"/>
    <property type="molecule type" value="Genomic_DNA"/>
</dbReference>
<dbReference type="Proteomes" id="UP001270362">
    <property type="component" value="Unassembled WGS sequence"/>
</dbReference>
<accession>A0AAE1CAS4</accession>
<comment type="caution">
    <text evidence="1">The sequence shown here is derived from an EMBL/GenBank/DDBJ whole genome shotgun (WGS) entry which is preliminary data.</text>
</comment>
<evidence type="ECO:0000313" key="2">
    <source>
        <dbReference type="Proteomes" id="UP001270362"/>
    </source>
</evidence>
<name>A0AAE1CAS4_9PEZI</name>
<dbReference type="AlphaFoldDB" id="A0AAE1CAS4"/>
<reference evidence="1" key="1">
    <citation type="journal article" date="2023" name="Mol. Phylogenet. Evol.">
        <title>Genome-scale phylogeny and comparative genomics of the fungal order Sordariales.</title>
        <authorList>
            <person name="Hensen N."/>
            <person name="Bonometti L."/>
            <person name="Westerberg I."/>
            <person name="Brannstrom I.O."/>
            <person name="Guillou S."/>
            <person name="Cros-Aarteil S."/>
            <person name="Calhoun S."/>
            <person name="Haridas S."/>
            <person name="Kuo A."/>
            <person name="Mondo S."/>
            <person name="Pangilinan J."/>
            <person name="Riley R."/>
            <person name="LaButti K."/>
            <person name="Andreopoulos B."/>
            <person name="Lipzen A."/>
            <person name="Chen C."/>
            <person name="Yan M."/>
            <person name="Daum C."/>
            <person name="Ng V."/>
            <person name="Clum A."/>
            <person name="Steindorff A."/>
            <person name="Ohm R.A."/>
            <person name="Martin F."/>
            <person name="Silar P."/>
            <person name="Natvig D.O."/>
            <person name="Lalanne C."/>
            <person name="Gautier V."/>
            <person name="Ament-Velasquez S.L."/>
            <person name="Kruys A."/>
            <person name="Hutchinson M.I."/>
            <person name="Powell A.J."/>
            <person name="Barry K."/>
            <person name="Miller A.N."/>
            <person name="Grigoriev I.V."/>
            <person name="Debuchy R."/>
            <person name="Gladieux P."/>
            <person name="Hiltunen Thoren M."/>
            <person name="Johannesson H."/>
        </authorList>
    </citation>
    <scope>NUCLEOTIDE SEQUENCE</scope>
    <source>
        <strain evidence="1">CBS 314.62</strain>
    </source>
</reference>
<evidence type="ECO:0000313" key="1">
    <source>
        <dbReference type="EMBL" id="KAK3685876.1"/>
    </source>
</evidence>
<protein>
    <submittedName>
        <fullName evidence="1">Uncharacterized protein</fullName>
    </submittedName>
</protein>
<reference evidence="1" key="2">
    <citation type="submission" date="2023-06" db="EMBL/GenBank/DDBJ databases">
        <authorList>
            <consortium name="Lawrence Berkeley National Laboratory"/>
            <person name="Haridas S."/>
            <person name="Hensen N."/>
            <person name="Bonometti L."/>
            <person name="Westerberg I."/>
            <person name="Brannstrom I.O."/>
            <person name="Guillou S."/>
            <person name="Cros-Aarteil S."/>
            <person name="Calhoun S."/>
            <person name="Kuo A."/>
            <person name="Mondo S."/>
            <person name="Pangilinan J."/>
            <person name="Riley R."/>
            <person name="Labutti K."/>
            <person name="Andreopoulos B."/>
            <person name="Lipzen A."/>
            <person name="Chen C."/>
            <person name="Yanf M."/>
            <person name="Daum C."/>
            <person name="Ng V."/>
            <person name="Clum A."/>
            <person name="Steindorff A."/>
            <person name="Ohm R."/>
            <person name="Martin F."/>
            <person name="Silar P."/>
            <person name="Natvig D."/>
            <person name="Lalanne C."/>
            <person name="Gautier V."/>
            <person name="Ament-Velasquez S.L."/>
            <person name="Kruys A."/>
            <person name="Hutchinson M.I."/>
            <person name="Powell A.J."/>
            <person name="Barry K."/>
            <person name="Miller A.N."/>
            <person name="Grigoriev I.V."/>
            <person name="Debuchy R."/>
            <person name="Gladieux P."/>
            <person name="Thoren M.H."/>
            <person name="Johannesson H."/>
        </authorList>
    </citation>
    <scope>NUCLEOTIDE SEQUENCE</scope>
    <source>
        <strain evidence="1">CBS 314.62</strain>
    </source>
</reference>
<organism evidence="1 2">
    <name type="scientific">Podospora appendiculata</name>
    <dbReference type="NCBI Taxonomy" id="314037"/>
    <lineage>
        <taxon>Eukaryota</taxon>
        <taxon>Fungi</taxon>
        <taxon>Dikarya</taxon>
        <taxon>Ascomycota</taxon>
        <taxon>Pezizomycotina</taxon>
        <taxon>Sordariomycetes</taxon>
        <taxon>Sordariomycetidae</taxon>
        <taxon>Sordariales</taxon>
        <taxon>Podosporaceae</taxon>
        <taxon>Podospora</taxon>
    </lineage>
</organism>